<sequence>MEIFSEKFVGGLLHQRQVAASGGSLKEQGLTPPKTGGCKWWFSQGTGTYSTKDRWLQVVVLSGNRDLLHQRQVAASGGSLREQGLTPPKTGGCKWWFSQGTGAYSTKDRWLQVVVLSGNRDLLHQRQVAASGGSLREQGLTPPKTGGCKWWFSQNRDLLHQRQVAASGGSLREQGLTPPKTGGCKWWFSQGTGAYSTKDRWLQVVVLSRNKWGLLTTKDRWLQVVVLSGNRGLLHQRQVAASGGSLKEQGLTPPKTGGCKRQVVVLSGNRGLLHQRQVAASGGSLRNRDLLHQRQVAASGGSLREQGLTPPKTGGCKWWFSQGTGQVATPPKTGGFKWWFSQGTGAYSTKDRWLQVVVLSGNRDLLHQRQVAASGGSLKEQGLTPPKTGGCKWCLTLTIKDSF</sequence>
<comment type="caution">
    <text evidence="1">The sequence shown here is derived from an EMBL/GenBank/DDBJ whole genome shotgun (WGS) entry which is preliminary data.</text>
</comment>
<dbReference type="EMBL" id="CAJPWZ010001320">
    <property type="protein sequence ID" value="CAG2212987.1"/>
    <property type="molecule type" value="Genomic_DNA"/>
</dbReference>
<proteinExistence type="predicted"/>
<evidence type="ECO:0000313" key="1">
    <source>
        <dbReference type="EMBL" id="CAG2212987.1"/>
    </source>
</evidence>
<dbReference type="AlphaFoldDB" id="A0A8S3S3N7"/>
<protein>
    <submittedName>
        <fullName evidence="1">Uncharacterized protein</fullName>
    </submittedName>
</protein>
<accession>A0A8S3S3N7</accession>
<reference evidence="1" key="1">
    <citation type="submission" date="2021-03" db="EMBL/GenBank/DDBJ databases">
        <authorList>
            <person name="Bekaert M."/>
        </authorList>
    </citation>
    <scope>NUCLEOTIDE SEQUENCE</scope>
</reference>
<keyword evidence="2" id="KW-1185">Reference proteome</keyword>
<gene>
    <name evidence="1" type="ORF">MEDL_26921</name>
</gene>
<dbReference type="Proteomes" id="UP000683360">
    <property type="component" value="Unassembled WGS sequence"/>
</dbReference>
<name>A0A8S3S3N7_MYTED</name>
<evidence type="ECO:0000313" key="2">
    <source>
        <dbReference type="Proteomes" id="UP000683360"/>
    </source>
</evidence>
<organism evidence="1 2">
    <name type="scientific">Mytilus edulis</name>
    <name type="common">Blue mussel</name>
    <dbReference type="NCBI Taxonomy" id="6550"/>
    <lineage>
        <taxon>Eukaryota</taxon>
        <taxon>Metazoa</taxon>
        <taxon>Spiralia</taxon>
        <taxon>Lophotrochozoa</taxon>
        <taxon>Mollusca</taxon>
        <taxon>Bivalvia</taxon>
        <taxon>Autobranchia</taxon>
        <taxon>Pteriomorphia</taxon>
        <taxon>Mytilida</taxon>
        <taxon>Mytiloidea</taxon>
        <taxon>Mytilidae</taxon>
        <taxon>Mytilinae</taxon>
        <taxon>Mytilus</taxon>
    </lineage>
</organism>